<evidence type="ECO:0000313" key="1">
    <source>
        <dbReference type="EMBL" id="EEV18390.1"/>
    </source>
</evidence>
<sequence length="42" mass="4515">MQNGILTGQNHPYLSGSLLNLSLFAAKGPSCAVNFVFFMNPD</sequence>
<keyword evidence="2" id="KW-1185">Reference proteome</keyword>
<accession>C8PFK6</accession>
<name>C8PFK6_9BACT</name>
<dbReference type="Proteomes" id="UP000005709">
    <property type="component" value="Unassembled WGS sequence"/>
</dbReference>
<dbReference type="EMBL" id="ACYG01000015">
    <property type="protein sequence ID" value="EEV18390.1"/>
    <property type="molecule type" value="Genomic_DNA"/>
</dbReference>
<reference evidence="1 2" key="1">
    <citation type="submission" date="2009-07" db="EMBL/GenBank/DDBJ databases">
        <authorList>
            <person name="Madupu R."/>
            <person name="Sebastian Y."/>
            <person name="Durkin A.S."/>
            <person name="Torralba M."/>
            <person name="Methe B."/>
            <person name="Sutton G.G."/>
            <person name="Strausberg R.L."/>
            <person name="Nelson K.E."/>
        </authorList>
    </citation>
    <scope>NUCLEOTIDE SEQUENCE [LARGE SCALE GENOMIC DNA]</scope>
    <source>
        <strain evidence="1 2">RM3268</strain>
    </source>
</reference>
<proteinExistence type="predicted"/>
<evidence type="ECO:0000313" key="2">
    <source>
        <dbReference type="Proteomes" id="UP000005709"/>
    </source>
</evidence>
<dbReference type="AlphaFoldDB" id="C8PFK6"/>
<gene>
    <name evidence="1" type="ORF">CAMGR0001_1736</name>
</gene>
<protein>
    <submittedName>
        <fullName evidence="1">Uncharacterized protein</fullName>
    </submittedName>
</protein>
<organism evidence="1 2">
    <name type="scientific">Campylobacter gracilis RM3268</name>
    <dbReference type="NCBI Taxonomy" id="553220"/>
    <lineage>
        <taxon>Bacteria</taxon>
        <taxon>Pseudomonadati</taxon>
        <taxon>Campylobacterota</taxon>
        <taxon>Epsilonproteobacteria</taxon>
        <taxon>Campylobacterales</taxon>
        <taxon>Campylobacteraceae</taxon>
        <taxon>Campylobacter</taxon>
    </lineage>
</organism>
<comment type="caution">
    <text evidence="1">The sequence shown here is derived from an EMBL/GenBank/DDBJ whole genome shotgun (WGS) entry which is preliminary data.</text>
</comment>